<gene>
    <name evidence="1" type="ORF">MLD38_039232</name>
</gene>
<name>A0ACB9L279_9MYRT</name>
<sequence>MTAAYSVQMERDIAFFAELTGAYTWKASRQNKNVFASNYIPLWLEPIYSVLKRTGEMHEKYDVANPGEFGGGGEYVPQVGNRNVFTISEFVWLNGVVLSFLEEFGWPVDRNMDLC</sequence>
<protein>
    <submittedName>
        <fullName evidence="1">Uncharacterized protein</fullName>
    </submittedName>
</protein>
<evidence type="ECO:0000313" key="1">
    <source>
        <dbReference type="EMBL" id="KAI4303624.1"/>
    </source>
</evidence>
<dbReference type="EMBL" id="CM042891">
    <property type="protein sequence ID" value="KAI4303624.1"/>
    <property type="molecule type" value="Genomic_DNA"/>
</dbReference>
<reference evidence="2" key="1">
    <citation type="journal article" date="2023" name="Front. Plant Sci.">
        <title>Chromosomal-level genome assembly of Melastoma candidum provides insights into trichome evolution.</title>
        <authorList>
            <person name="Zhong Y."/>
            <person name="Wu W."/>
            <person name="Sun C."/>
            <person name="Zou P."/>
            <person name="Liu Y."/>
            <person name="Dai S."/>
            <person name="Zhou R."/>
        </authorList>
    </citation>
    <scope>NUCLEOTIDE SEQUENCE [LARGE SCALE GENOMIC DNA]</scope>
</reference>
<keyword evidence="2" id="KW-1185">Reference proteome</keyword>
<evidence type="ECO:0000313" key="2">
    <source>
        <dbReference type="Proteomes" id="UP001057402"/>
    </source>
</evidence>
<accession>A0ACB9L279</accession>
<proteinExistence type="predicted"/>
<comment type="caution">
    <text evidence="1">The sequence shown here is derived from an EMBL/GenBank/DDBJ whole genome shotgun (WGS) entry which is preliminary data.</text>
</comment>
<organism evidence="1 2">
    <name type="scientific">Melastoma candidum</name>
    <dbReference type="NCBI Taxonomy" id="119954"/>
    <lineage>
        <taxon>Eukaryota</taxon>
        <taxon>Viridiplantae</taxon>
        <taxon>Streptophyta</taxon>
        <taxon>Embryophyta</taxon>
        <taxon>Tracheophyta</taxon>
        <taxon>Spermatophyta</taxon>
        <taxon>Magnoliopsida</taxon>
        <taxon>eudicotyledons</taxon>
        <taxon>Gunneridae</taxon>
        <taxon>Pentapetalae</taxon>
        <taxon>rosids</taxon>
        <taxon>malvids</taxon>
        <taxon>Myrtales</taxon>
        <taxon>Melastomataceae</taxon>
        <taxon>Melastomatoideae</taxon>
        <taxon>Melastomateae</taxon>
        <taxon>Melastoma</taxon>
    </lineage>
</organism>
<dbReference type="Proteomes" id="UP001057402">
    <property type="component" value="Chromosome 12"/>
</dbReference>